<evidence type="ECO:0000256" key="2">
    <source>
        <dbReference type="ARBA" id="ARBA00012737"/>
    </source>
</evidence>
<accession>A0A5C6RX82</accession>
<feature type="domain" description="Glutamine amidotransferase type-2" evidence="5">
    <location>
        <begin position="50"/>
        <end position="131"/>
    </location>
</feature>
<dbReference type="GO" id="GO:0006529">
    <property type="term" value="P:asparagine biosynthetic process"/>
    <property type="evidence" value="ECO:0007669"/>
    <property type="project" value="InterPro"/>
</dbReference>
<dbReference type="Pfam" id="PF00733">
    <property type="entry name" value="Asn_synthase"/>
    <property type="match status" value="1"/>
</dbReference>
<comment type="caution">
    <text evidence="6">The sequence shown here is derived from an EMBL/GenBank/DDBJ whole genome shotgun (WGS) entry which is preliminary data.</text>
</comment>
<evidence type="ECO:0000259" key="4">
    <source>
        <dbReference type="Pfam" id="PF00733"/>
    </source>
</evidence>
<evidence type="ECO:0000256" key="1">
    <source>
        <dbReference type="ARBA" id="ARBA00005187"/>
    </source>
</evidence>
<dbReference type="InterPro" id="IPR014729">
    <property type="entry name" value="Rossmann-like_a/b/a_fold"/>
</dbReference>
<comment type="catalytic activity">
    <reaction evidence="3">
        <text>L-aspartate + L-glutamine + ATP + H2O = L-asparagine + L-glutamate + AMP + diphosphate + H(+)</text>
        <dbReference type="Rhea" id="RHEA:12228"/>
        <dbReference type="ChEBI" id="CHEBI:15377"/>
        <dbReference type="ChEBI" id="CHEBI:15378"/>
        <dbReference type="ChEBI" id="CHEBI:29985"/>
        <dbReference type="ChEBI" id="CHEBI:29991"/>
        <dbReference type="ChEBI" id="CHEBI:30616"/>
        <dbReference type="ChEBI" id="CHEBI:33019"/>
        <dbReference type="ChEBI" id="CHEBI:58048"/>
        <dbReference type="ChEBI" id="CHEBI:58359"/>
        <dbReference type="ChEBI" id="CHEBI:456215"/>
        <dbReference type="EC" id="6.3.5.4"/>
    </reaction>
</comment>
<dbReference type="RefSeq" id="WP_147097965.1">
    <property type="nucleotide sequence ID" value="NZ_VOOS01000001.1"/>
</dbReference>
<name>A0A5C6RX82_9FLAO</name>
<dbReference type="EC" id="6.3.5.4" evidence="2"/>
<dbReference type="PANTHER" id="PTHR43284:SF1">
    <property type="entry name" value="ASPARAGINE SYNTHETASE"/>
    <property type="match status" value="1"/>
</dbReference>
<dbReference type="InterPro" id="IPR051786">
    <property type="entry name" value="ASN_synthetase/amidase"/>
</dbReference>
<evidence type="ECO:0000256" key="3">
    <source>
        <dbReference type="ARBA" id="ARBA00048741"/>
    </source>
</evidence>
<protein>
    <recommendedName>
        <fullName evidence="2">asparagine synthase (glutamine-hydrolyzing)</fullName>
        <ecNumber evidence="2">6.3.5.4</ecNumber>
    </recommendedName>
</protein>
<dbReference type="InterPro" id="IPR001962">
    <property type="entry name" value="Asn_synthase"/>
</dbReference>
<dbReference type="Proteomes" id="UP000321721">
    <property type="component" value="Unassembled WGS sequence"/>
</dbReference>
<dbReference type="AlphaFoldDB" id="A0A5C6RX82"/>
<dbReference type="Gene3D" id="3.40.50.620">
    <property type="entry name" value="HUPs"/>
    <property type="match status" value="1"/>
</dbReference>
<feature type="domain" description="Asparagine synthetase" evidence="4">
    <location>
        <begin position="234"/>
        <end position="367"/>
    </location>
</feature>
<dbReference type="Pfam" id="PF13537">
    <property type="entry name" value="GATase_7"/>
    <property type="match status" value="1"/>
</dbReference>
<dbReference type="PANTHER" id="PTHR43284">
    <property type="entry name" value="ASPARAGINE SYNTHETASE (GLUTAMINE-HYDROLYZING)"/>
    <property type="match status" value="1"/>
</dbReference>
<evidence type="ECO:0000259" key="5">
    <source>
        <dbReference type="Pfam" id="PF13537"/>
    </source>
</evidence>
<dbReference type="OrthoDB" id="1551487at2"/>
<comment type="pathway">
    <text evidence="1">Amino-acid biosynthesis; L-asparagine biosynthesis; L-asparagine from L-aspartate (L-Gln route): step 1/1.</text>
</comment>
<dbReference type="InterPro" id="IPR017932">
    <property type="entry name" value="GATase_2_dom"/>
</dbReference>
<dbReference type="SUPFAM" id="SSF56235">
    <property type="entry name" value="N-terminal nucleophile aminohydrolases (Ntn hydrolases)"/>
    <property type="match status" value="1"/>
</dbReference>
<proteinExistence type="predicted"/>
<organism evidence="6 7">
    <name type="scientific">Vicingus serpentipes</name>
    <dbReference type="NCBI Taxonomy" id="1926625"/>
    <lineage>
        <taxon>Bacteria</taxon>
        <taxon>Pseudomonadati</taxon>
        <taxon>Bacteroidota</taxon>
        <taxon>Flavobacteriia</taxon>
        <taxon>Flavobacteriales</taxon>
        <taxon>Vicingaceae</taxon>
        <taxon>Vicingus</taxon>
    </lineage>
</organism>
<keyword evidence="7" id="KW-1185">Reference proteome</keyword>
<dbReference type="Gene3D" id="3.60.20.10">
    <property type="entry name" value="Glutamine Phosphoribosylpyrophosphate, subunit 1, domain 1"/>
    <property type="match status" value="1"/>
</dbReference>
<sequence length="550" mass="63698">MYGFTIIYNSTSKFSIENSKSISYKNHSFFYEQSSKFLNDKIFTETPDFIIGIDGVILNLSQLKKQHNIIDYTALIIHLFDLDKQFFKQFKGDFSGFIFNKNTEELICFTNHIGSQKLFYSQLDSSTIVSHRLETVTQFRKENRLNVVAAYELMTFGGMIENKTLATDVYRLLGGEQLTVTPTSFKVSKYLDFNFVKATDTDSKKAIQKLDELFTSLITLEYEKDKEYGYEHFATLSGGLDSRMNVMAANRMGYQTHNFCFSQSNYDDHKIAEQISNDLNNKFSFISLDNAEYLTQLDENIEIYDGLIFYLASAHYNYTLNNLDREKSGLIHTGQIGDAILGGFVSLSKPNYFSSMMSKKLEHKLAPIDTSKYASEETFKLYNRLFNVTTAGCYVSSHHQSYIVAPFLDPEFIALCLSLHPNLKKEGKIYLEWINKLRPEVAKYKWEKTGFRPDAQWKNKLSQYSKKVKITYYTVTNQQHKTSMNPYDYWYNNNKEVALFFENTFKNQIDCISNSELKKDVCFLFETGNTIEKSMVLTLLSTIKKLKIKA</sequence>
<dbReference type="InterPro" id="IPR029055">
    <property type="entry name" value="Ntn_hydrolases_N"/>
</dbReference>
<evidence type="ECO:0000313" key="7">
    <source>
        <dbReference type="Proteomes" id="UP000321721"/>
    </source>
</evidence>
<dbReference type="SUPFAM" id="SSF52402">
    <property type="entry name" value="Adenine nucleotide alpha hydrolases-like"/>
    <property type="match status" value="1"/>
</dbReference>
<evidence type="ECO:0000313" key="6">
    <source>
        <dbReference type="EMBL" id="TXB66911.1"/>
    </source>
</evidence>
<dbReference type="EMBL" id="VOOS01000001">
    <property type="protein sequence ID" value="TXB66911.1"/>
    <property type="molecule type" value="Genomic_DNA"/>
</dbReference>
<dbReference type="GO" id="GO:0004066">
    <property type="term" value="F:asparagine synthase (glutamine-hydrolyzing) activity"/>
    <property type="evidence" value="ECO:0007669"/>
    <property type="project" value="UniProtKB-EC"/>
</dbReference>
<reference evidence="6 7" key="1">
    <citation type="submission" date="2019-08" db="EMBL/GenBank/DDBJ databases">
        <title>Genome of Vicingus serpentipes NCIMB 15042.</title>
        <authorList>
            <person name="Bowman J.P."/>
        </authorList>
    </citation>
    <scope>NUCLEOTIDE SEQUENCE [LARGE SCALE GENOMIC DNA]</scope>
    <source>
        <strain evidence="6 7">NCIMB 15042</strain>
    </source>
</reference>
<gene>
    <name evidence="6" type="ORF">FRY74_01645</name>
</gene>